<proteinExistence type="predicted"/>
<dbReference type="AlphaFoldDB" id="A0A9P1E079"/>
<comment type="caution">
    <text evidence="2">The sequence shown here is derived from an EMBL/GenBank/DDBJ whole genome shotgun (WGS) entry which is preliminary data.</text>
</comment>
<gene>
    <name evidence="2" type="ORF">CEURO_LOCUS3129</name>
</gene>
<feature type="domain" description="DUF6598" evidence="1">
    <location>
        <begin position="2"/>
        <end position="183"/>
    </location>
</feature>
<dbReference type="OrthoDB" id="1602268at2759"/>
<evidence type="ECO:0000313" key="2">
    <source>
        <dbReference type="EMBL" id="CAH9069266.1"/>
    </source>
</evidence>
<dbReference type="InterPro" id="IPR046533">
    <property type="entry name" value="DUF6598"/>
</dbReference>
<dbReference type="GO" id="GO:0030598">
    <property type="term" value="F:rRNA N-glycosylase activity"/>
    <property type="evidence" value="ECO:0007669"/>
    <property type="project" value="InterPro"/>
</dbReference>
<dbReference type="GO" id="GO:0017148">
    <property type="term" value="P:negative regulation of translation"/>
    <property type="evidence" value="ECO:0007669"/>
    <property type="project" value="InterPro"/>
</dbReference>
<protein>
    <recommendedName>
        <fullName evidence="1">DUF6598 domain-containing protein</fullName>
    </recommendedName>
</protein>
<dbReference type="Proteomes" id="UP001152484">
    <property type="component" value="Unassembled WGS sequence"/>
</dbReference>
<dbReference type="EMBL" id="CAMAPE010000005">
    <property type="protein sequence ID" value="CAH9069266.1"/>
    <property type="molecule type" value="Genomic_DNA"/>
</dbReference>
<organism evidence="2 3">
    <name type="scientific">Cuscuta europaea</name>
    <name type="common">European dodder</name>
    <dbReference type="NCBI Taxonomy" id="41803"/>
    <lineage>
        <taxon>Eukaryota</taxon>
        <taxon>Viridiplantae</taxon>
        <taxon>Streptophyta</taxon>
        <taxon>Embryophyta</taxon>
        <taxon>Tracheophyta</taxon>
        <taxon>Spermatophyta</taxon>
        <taxon>Magnoliopsida</taxon>
        <taxon>eudicotyledons</taxon>
        <taxon>Gunneridae</taxon>
        <taxon>Pentapetalae</taxon>
        <taxon>asterids</taxon>
        <taxon>lamiids</taxon>
        <taxon>Solanales</taxon>
        <taxon>Convolvulaceae</taxon>
        <taxon>Cuscuteae</taxon>
        <taxon>Cuscuta</taxon>
        <taxon>Cuscuta subgen. Cuscuta</taxon>
    </lineage>
</organism>
<dbReference type="PANTHER" id="PTHR33453">
    <property type="match status" value="1"/>
</dbReference>
<dbReference type="Pfam" id="PF20241">
    <property type="entry name" value="DUF6598"/>
    <property type="match status" value="1"/>
</dbReference>
<evidence type="ECO:0000313" key="3">
    <source>
        <dbReference type="Proteomes" id="UP001152484"/>
    </source>
</evidence>
<dbReference type="InterPro" id="IPR001574">
    <property type="entry name" value="Ribosome_inactivat_prot"/>
</dbReference>
<name>A0A9P1E079_CUSEU</name>
<reference evidence="2" key="1">
    <citation type="submission" date="2022-07" db="EMBL/GenBank/DDBJ databases">
        <authorList>
            <person name="Macas J."/>
            <person name="Novak P."/>
            <person name="Neumann P."/>
        </authorList>
    </citation>
    <scope>NUCLEOTIDE SEQUENCE</scope>
</reference>
<keyword evidence="3" id="KW-1185">Reference proteome</keyword>
<dbReference type="PANTHER" id="PTHR33453:SF34">
    <property type="entry name" value="RIBOSOME-INACTIVATING PROTEIN"/>
    <property type="match status" value="1"/>
</dbReference>
<accession>A0A9P1E079</accession>
<evidence type="ECO:0000259" key="1">
    <source>
        <dbReference type="Pfam" id="PF20241"/>
    </source>
</evidence>
<sequence>MVTISVSLKDHDTLSPDDEIAEGVVVWEPRNENLTFANYDKLLEKVVKGQYGSVTVGYSITRFDMNATVRVVLINGDRESPVDVYGSIKATSVLDGGSPLITLFEKSAGDSVKVNLEEEIPLTRSAVVVPMDDGVTISAYLYDHDSISSDDETATSCVSFHPSCPGTTTSTISGVYGQVQVSITAD</sequence>